<dbReference type="GO" id="GO:0032993">
    <property type="term" value="C:protein-DNA complex"/>
    <property type="evidence" value="ECO:0007669"/>
    <property type="project" value="TreeGrafter"/>
</dbReference>
<dbReference type="SMART" id="SM00862">
    <property type="entry name" value="Trans_reg_C"/>
    <property type="match status" value="1"/>
</dbReference>
<evidence type="ECO:0000256" key="5">
    <source>
        <dbReference type="PROSITE-ProRule" id="PRU00169"/>
    </source>
</evidence>
<dbReference type="GO" id="GO:0006355">
    <property type="term" value="P:regulation of DNA-templated transcription"/>
    <property type="evidence" value="ECO:0007669"/>
    <property type="project" value="InterPro"/>
</dbReference>
<dbReference type="PANTHER" id="PTHR48111:SF4">
    <property type="entry name" value="DNA-BINDING DUAL TRANSCRIPTIONAL REGULATOR OMPR"/>
    <property type="match status" value="1"/>
</dbReference>
<evidence type="ECO:0000259" key="8">
    <source>
        <dbReference type="PROSITE" id="PS51755"/>
    </source>
</evidence>
<dbReference type="Pfam" id="PF00486">
    <property type="entry name" value="Trans_reg_C"/>
    <property type="match status" value="1"/>
</dbReference>
<dbReference type="CDD" id="cd00383">
    <property type="entry name" value="trans_reg_C"/>
    <property type="match status" value="1"/>
</dbReference>
<dbReference type="InterPro" id="IPR036388">
    <property type="entry name" value="WH-like_DNA-bd_sf"/>
</dbReference>
<dbReference type="InterPro" id="IPR001867">
    <property type="entry name" value="OmpR/PhoB-type_DNA-bd"/>
</dbReference>
<dbReference type="Pfam" id="PF00072">
    <property type="entry name" value="Response_reg"/>
    <property type="match status" value="1"/>
</dbReference>
<feature type="domain" description="Response regulatory" evidence="7">
    <location>
        <begin position="6"/>
        <end position="120"/>
    </location>
</feature>
<dbReference type="SMART" id="SM00448">
    <property type="entry name" value="REC"/>
    <property type="match status" value="1"/>
</dbReference>
<feature type="modified residue" description="4-aspartylphosphate" evidence="5">
    <location>
        <position position="55"/>
    </location>
</feature>
<dbReference type="PROSITE" id="PS50110">
    <property type="entry name" value="RESPONSE_REGULATORY"/>
    <property type="match status" value="1"/>
</dbReference>
<dbReference type="EMBL" id="JAMTCS010000001">
    <property type="protein sequence ID" value="MCP2262762.1"/>
    <property type="molecule type" value="Genomic_DNA"/>
</dbReference>
<evidence type="ECO:0000256" key="4">
    <source>
        <dbReference type="ARBA" id="ARBA00023163"/>
    </source>
</evidence>
<accession>A0A9X2FWV7</accession>
<keyword evidence="4" id="KW-0804">Transcription</keyword>
<dbReference type="GO" id="GO:0000156">
    <property type="term" value="F:phosphorelay response regulator activity"/>
    <property type="evidence" value="ECO:0007669"/>
    <property type="project" value="TreeGrafter"/>
</dbReference>
<evidence type="ECO:0000256" key="6">
    <source>
        <dbReference type="PROSITE-ProRule" id="PRU01091"/>
    </source>
</evidence>
<evidence type="ECO:0000256" key="2">
    <source>
        <dbReference type="ARBA" id="ARBA00023015"/>
    </source>
</evidence>
<evidence type="ECO:0000313" key="9">
    <source>
        <dbReference type="EMBL" id="MCP2262762.1"/>
    </source>
</evidence>
<comment type="caution">
    <text evidence="9">The sequence shown here is derived from an EMBL/GenBank/DDBJ whole genome shotgun (WGS) entry which is preliminary data.</text>
</comment>
<organism evidence="9 10">
    <name type="scientific">Promicromonospora thailandica</name>
    <dbReference type="NCBI Taxonomy" id="765201"/>
    <lineage>
        <taxon>Bacteria</taxon>
        <taxon>Bacillati</taxon>
        <taxon>Actinomycetota</taxon>
        <taxon>Actinomycetes</taxon>
        <taxon>Micrococcales</taxon>
        <taxon>Promicromonosporaceae</taxon>
        <taxon>Promicromonospora</taxon>
    </lineage>
</organism>
<dbReference type="PANTHER" id="PTHR48111">
    <property type="entry name" value="REGULATOR OF RPOS"/>
    <property type="match status" value="1"/>
</dbReference>
<keyword evidence="1 5" id="KW-0597">Phosphoprotein</keyword>
<protein>
    <submittedName>
        <fullName evidence="9">DNA-binding response regulator, OmpR family, contains REC and winged-helix (WHTH) domain</fullName>
    </submittedName>
</protein>
<dbReference type="RefSeq" id="WP_253831670.1">
    <property type="nucleotide sequence ID" value="NZ_JAMTCS010000001.1"/>
</dbReference>
<evidence type="ECO:0000313" key="10">
    <source>
        <dbReference type="Proteomes" id="UP001139493"/>
    </source>
</evidence>
<dbReference type="Proteomes" id="UP001139493">
    <property type="component" value="Unassembled WGS sequence"/>
</dbReference>
<dbReference type="InterPro" id="IPR039420">
    <property type="entry name" value="WalR-like"/>
</dbReference>
<proteinExistence type="predicted"/>
<reference evidence="9" key="1">
    <citation type="submission" date="2022-06" db="EMBL/GenBank/DDBJ databases">
        <title>Genomic Encyclopedia of Archaeal and Bacterial Type Strains, Phase II (KMG-II): from individual species to whole genera.</title>
        <authorList>
            <person name="Goeker M."/>
        </authorList>
    </citation>
    <scope>NUCLEOTIDE SEQUENCE</scope>
    <source>
        <strain evidence="9">DSM 26652</strain>
    </source>
</reference>
<keyword evidence="10" id="KW-1185">Reference proteome</keyword>
<dbReference type="Gene3D" id="1.10.10.10">
    <property type="entry name" value="Winged helix-like DNA-binding domain superfamily/Winged helix DNA-binding domain"/>
    <property type="match status" value="1"/>
</dbReference>
<dbReference type="Gene3D" id="6.10.250.690">
    <property type="match status" value="1"/>
</dbReference>
<dbReference type="InterPro" id="IPR001789">
    <property type="entry name" value="Sig_transdc_resp-reg_receiver"/>
</dbReference>
<feature type="DNA-binding region" description="OmpR/PhoB-type" evidence="6">
    <location>
        <begin position="130"/>
        <end position="228"/>
    </location>
</feature>
<sequence>MEASVEVMVVEDDATVLAVVTDYLRGRGYGVTGVADGRAARDLLRTARPDVLVLDRMLPGVSGDDLCRQVRASAPLTSIIMLTALGAVEDRIDGLEHGADDYLAKPFVLRELRLRIDAVVRRSRNARVAPTPFELGPFRVDPASRRIWLGGTEMTLTTREYELFVFLLRNPDRTLTRDDILREVWGWSFGQTSTVTVHVRRLREKIEPEPRYPRYLLTEWGQGYRFTVEDAA</sequence>
<dbReference type="GO" id="GO:0000976">
    <property type="term" value="F:transcription cis-regulatory region binding"/>
    <property type="evidence" value="ECO:0007669"/>
    <property type="project" value="TreeGrafter"/>
</dbReference>
<keyword evidence="2" id="KW-0805">Transcription regulation</keyword>
<dbReference type="InterPro" id="IPR011006">
    <property type="entry name" value="CheY-like_superfamily"/>
</dbReference>
<evidence type="ECO:0000259" key="7">
    <source>
        <dbReference type="PROSITE" id="PS50110"/>
    </source>
</evidence>
<evidence type="ECO:0000256" key="1">
    <source>
        <dbReference type="ARBA" id="ARBA00022553"/>
    </source>
</evidence>
<evidence type="ECO:0000256" key="3">
    <source>
        <dbReference type="ARBA" id="ARBA00023125"/>
    </source>
</evidence>
<dbReference type="SUPFAM" id="SSF52172">
    <property type="entry name" value="CheY-like"/>
    <property type="match status" value="1"/>
</dbReference>
<dbReference type="GO" id="GO:0005829">
    <property type="term" value="C:cytosol"/>
    <property type="evidence" value="ECO:0007669"/>
    <property type="project" value="TreeGrafter"/>
</dbReference>
<dbReference type="PROSITE" id="PS51755">
    <property type="entry name" value="OMPR_PHOB"/>
    <property type="match status" value="1"/>
</dbReference>
<gene>
    <name evidence="9" type="ORF">APR03_000085</name>
</gene>
<dbReference type="Gene3D" id="3.40.50.2300">
    <property type="match status" value="1"/>
</dbReference>
<keyword evidence="3 6" id="KW-0238">DNA-binding</keyword>
<dbReference type="AlphaFoldDB" id="A0A9X2FWV7"/>
<name>A0A9X2FWV7_9MICO</name>
<feature type="domain" description="OmpR/PhoB-type" evidence="8">
    <location>
        <begin position="130"/>
        <end position="228"/>
    </location>
</feature>
<dbReference type="CDD" id="cd17574">
    <property type="entry name" value="REC_OmpR"/>
    <property type="match status" value="1"/>
</dbReference>